<organism evidence="1 2">
    <name type="scientific">Punica granatum</name>
    <name type="common">Pomegranate</name>
    <dbReference type="NCBI Taxonomy" id="22663"/>
    <lineage>
        <taxon>Eukaryota</taxon>
        <taxon>Viridiplantae</taxon>
        <taxon>Streptophyta</taxon>
        <taxon>Embryophyta</taxon>
        <taxon>Tracheophyta</taxon>
        <taxon>Spermatophyta</taxon>
        <taxon>Magnoliopsida</taxon>
        <taxon>eudicotyledons</taxon>
        <taxon>Gunneridae</taxon>
        <taxon>Pentapetalae</taxon>
        <taxon>rosids</taxon>
        <taxon>malvids</taxon>
        <taxon>Myrtales</taxon>
        <taxon>Lythraceae</taxon>
        <taxon>Punica</taxon>
    </lineage>
</organism>
<evidence type="ECO:0000313" key="2">
    <source>
        <dbReference type="Proteomes" id="UP000233551"/>
    </source>
</evidence>
<reference evidence="1 2" key="1">
    <citation type="submission" date="2017-11" db="EMBL/GenBank/DDBJ databases">
        <title>De-novo sequencing of pomegranate (Punica granatum L.) genome.</title>
        <authorList>
            <person name="Akparov Z."/>
            <person name="Amiraslanov A."/>
            <person name="Hajiyeva S."/>
            <person name="Abbasov M."/>
            <person name="Kaur K."/>
            <person name="Hamwieh A."/>
            <person name="Solovyev V."/>
            <person name="Salamov A."/>
            <person name="Braich B."/>
            <person name="Kosarev P."/>
            <person name="Mahmoud A."/>
            <person name="Hajiyev E."/>
            <person name="Babayeva S."/>
            <person name="Izzatullayeva V."/>
            <person name="Mammadov A."/>
            <person name="Mammadov A."/>
            <person name="Sharifova S."/>
            <person name="Ojaghi J."/>
            <person name="Eynullazada K."/>
            <person name="Bayramov B."/>
            <person name="Abdulazimova A."/>
            <person name="Shahmuradov I."/>
        </authorList>
    </citation>
    <scope>NUCLEOTIDE SEQUENCE [LARGE SCALE GENOMIC DNA]</scope>
    <source>
        <strain evidence="2">cv. AG2017</strain>
        <tissue evidence="1">Leaf</tissue>
    </source>
</reference>
<protein>
    <submittedName>
        <fullName evidence="1">Uncharacterized protein</fullName>
    </submittedName>
</protein>
<proteinExistence type="predicted"/>
<dbReference type="EMBL" id="PGOL01003525">
    <property type="protein sequence ID" value="PKI40574.1"/>
    <property type="molecule type" value="Genomic_DNA"/>
</dbReference>
<evidence type="ECO:0000313" key="1">
    <source>
        <dbReference type="EMBL" id="PKI40574.1"/>
    </source>
</evidence>
<accession>A0A2I0I988</accession>
<sequence>MGQQHRTLSLPRFLSSSLVRGDRRHRQASHIDIHRAVTLLCCPSFEIPELLCRCIEGFSKICVSVTVSGPQGFKSISTIIDRIFFVFRDPSRFLCHKSIHRTMVQCPFTLSARNPSAKSGLVSTYCFAPSSVYVEDDSNRVGKAWPDMTRELDRSHGYHESEMTLLLSVGSVGPNPWLFVLALS</sequence>
<keyword evidence="2" id="KW-1185">Reference proteome</keyword>
<gene>
    <name evidence="1" type="ORF">CRG98_039036</name>
</gene>
<dbReference type="Proteomes" id="UP000233551">
    <property type="component" value="Unassembled WGS sequence"/>
</dbReference>
<dbReference type="AlphaFoldDB" id="A0A2I0I988"/>
<comment type="caution">
    <text evidence="1">The sequence shown here is derived from an EMBL/GenBank/DDBJ whole genome shotgun (WGS) entry which is preliminary data.</text>
</comment>
<name>A0A2I0I988_PUNGR</name>